<sequence>MPTLHKRTPTPPFGAAWPVKRGESVMNMQTEDDKVVFVNDRGTVMGRVSFPMDDDGVANFNETYVEPSERGTGLAGRLMGQAARHLRFAGVKARATCSYAQRWFQKNPQYSDILVAE</sequence>
<dbReference type="PROSITE" id="PS51729">
    <property type="entry name" value="GNAT_YJDJ"/>
    <property type="match status" value="1"/>
</dbReference>
<reference evidence="2 3" key="1">
    <citation type="submission" date="2019-08" db="EMBL/GenBank/DDBJ databases">
        <title>In-depth cultivation of the pig gut microbiome towards novel bacterial diversity and tailored functional studies.</title>
        <authorList>
            <person name="Wylensek D."/>
            <person name="Hitch T.C.A."/>
            <person name="Clavel T."/>
        </authorList>
    </citation>
    <scope>NUCLEOTIDE SEQUENCE [LARGE SCALE GENOMIC DNA]</scope>
    <source>
        <strain evidence="2 3">CA-Schmier-601-WT-1</strain>
    </source>
</reference>
<dbReference type="PANTHER" id="PTHR31435:SF10">
    <property type="entry name" value="BSR4717 PROTEIN"/>
    <property type="match status" value="1"/>
</dbReference>
<dbReference type="Proteomes" id="UP000469325">
    <property type="component" value="Unassembled WGS sequence"/>
</dbReference>
<keyword evidence="2" id="KW-0808">Transferase</keyword>
<dbReference type="AlphaFoldDB" id="A0A6N7XEU2"/>
<keyword evidence="3" id="KW-1185">Reference proteome</keyword>
<proteinExistence type="predicted"/>
<gene>
    <name evidence="2" type="ORF">FYJ68_07010</name>
</gene>
<dbReference type="InterPro" id="IPR045057">
    <property type="entry name" value="Gcn5-rel_NAT"/>
</dbReference>
<dbReference type="Pfam" id="PF14542">
    <property type="entry name" value="Acetyltransf_CG"/>
    <property type="match status" value="1"/>
</dbReference>
<comment type="caution">
    <text evidence="2">The sequence shown here is derived from an EMBL/GenBank/DDBJ whole genome shotgun (WGS) entry which is preliminary data.</text>
</comment>
<dbReference type="PANTHER" id="PTHR31435">
    <property type="entry name" value="PROTEIN NATD1"/>
    <property type="match status" value="1"/>
</dbReference>
<evidence type="ECO:0000313" key="2">
    <source>
        <dbReference type="EMBL" id="MST72853.1"/>
    </source>
</evidence>
<organism evidence="2 3">
    <name type="scientific">Olsenella porci</name>
    <dbReference type="NCBI Taxonomy" id="2652279"/>
    <lineage>
        <taxon>Bacteria</taxon>
        <taxon>Bacillati</taxon>
        <taxon>Actinomycetota</taxon>
        <taxon>Coriobacteriia</taxon>
        <taxon>Coriobacteriales</taxon>
        <taxon>Atopobiaceae</taxon>
        <taxon>Olsenella</taxon>
    </lineage>
</organism>
<dbReference type="CDD" id="cd04301">
    <property type="entry name" value="NAT_SF"/>
    <property type="match status" value="1"/>
</dbReference>
<protein>
    <submittedName>
        <fullName evidence="2">N-acetyltransferase</fullName>
    </submittedName>
</protein>
<dbReference type="InterPro" id="IPR016181">
    <property type="entry name" value="Acyl_CoA_acyltransferase"/>
</dbReference>
<dbReference type="InterPro" id="IPR031165">
    <property type="entry name" value="GNAT_YJDJ"/>
</dbReference>
<feature type="domain" description="N-acetyltransferase" evidence="1">
    <location>
        <begin position="28"/>
        <end position="115"/>
    </location>
</feature>
<evidence type="ECO:0000313" key="3">
    <source>
        <dbReference type="Proteomes" id="UP000469325"/>
    </source>
</evidence>
<name>A0A6N7XEU2_9ACTN</name>
<dbReference type="Gene3D" id="3.40.630.30">
    <property type="match status" value="1"/>
</dbReference>
<dbReference type="SUPFAM" id="SSF55729">
    <property type="entry name" value="Acyl-CoA N-acyltransferases (Nat)"/>
    <property type="match status" value="1"/>
</dbReference>
<dbReference type="EMBL" id="VUNC01000005">
    <property type="protein sequence ID" value="MST72853.1"/>
    <property type="molecule type" value="Genomic_DNA"/>
</dbReference>
<dbReference type="GO" id="GO:0016740">
    <property type="term" value="F:transferase activity"/>
    <property type="evidence" value="ECO:0007669"/>
    <property type="project" value="UniProtKB-KW"/>
</dbReference>
<evidence type="ECO:0000259" key="1">
    <source>
        <dbReference type="PROSITE" id="PS51729"/>
    </source>
</evidence>
<accession>A0A6N7XEU2</accession>